<evidence type="ECO:0000259" key="1">
    <source>
        <dbReference type="SMART" id="SM00460"/>
    </source>
</evidence>
<dbReference type="PANTHER" id="PTHR33490">
    <property type="entry name" value="BLR5614 PROTEIN-RELATED"/>
    <property type="match status" value="1"/>
</dbReference>
<dbReference type="Pfam" id="PF01841">
    <property type="entry name" value="Transglut_core"/>
    <property type="match status" value="1"/>
</dbReference>
<proteinExistence type="predicted"/>
<dbReference type="RefSeq" id="WP_158863759.1">
    <property type="nucleotide sequence ID" value="NZ_CP046401.1"/>
</dbReference>
<organism evidence="2 3">
    <name type="scientific">Maribellus comscasis</name>
    <dbReference type="NCBI Taxonomy" id="2681766"/>
    <lineage>
        <taxon>Bacteria</taxon>
        <taxon>Pseudomonadati</taxon>
        <taxon>Bacteroidota</taxon>
        <taxon>Bacteroidia</taxon>
        <taxon>Marinilabiliales</taxon>
        <taxon>Prolixibacteraceae</taxon>
        <taxon>Maribellus</taxon>
    </lineage>
</organism>
<dbReference type="PANTHER" id="PTHR33490:SF6">
    <property type="entry name" value="SLL1049 PROTEIN"/>
    <property type="match status" value="1"/>
</dbReference>
<keyword evidence="3" id="KW-1185">Reference proteome</keyword>
<reference evidence="2 3" key="1">
    <citation type="submission" date="2019-11" db="EMBL/GenBank/DDBJ databases">
        <authorList>
            <person name="Zheng R.K."/>
            <person name="Sun C.M."/>
        </authorList>
    </citation>
    <scope>NUCLEOTIDE SEQUENCE [LARGE SCALE GENOMIC DNA]</scope>
    <source>
        <strain evidence="2 3">WC007</strain>
    </source>
</reference>
<evidence type="ECO:0000313" key="3">
    <source>
        <dbReference type="Proteomes" id="UP000428260"/>
    </source>
</evidence>
<dbReference type="KEGG" id="mcos:GM418_04975"/>
<protein>
    <recommendedName>
        <fullName evidence="1">Transglutaminase-like domain-containing protein</fullName>
    </recommendedName>
</protein>
<dbReference type="EMBL" id="CP046401">
    <property type="protein sequence ID" value="QGY43033.1"/>
    <property type="molecule type" value="Genomic_DNA"/>
</dbReference>
<feature type="domain" description="Transglutaminase-like" evidence="1">
    <location>
        <begin position="170"/>
        <end position="235"/>
    </location>
</feature>
<gene>
    <name evidence="2" type="ORF">GM418_04975</name>
</gene>
<sequence length="285" mass="32853">MPVYQITYHTTNEYSEFIHEAILEFLVFPASIPGQKIKSIHFEHQPVSQYYTSENCFGFEFLRFRIKNLEKNFSFTLKASVEKEESNPFEFSFLPAEEEYKIINTPGFQIDNYLFLNIGEHTQIPVEFDFPKKEKTEGVFQFVQQVNQFVHSEIKYDNSVDDPHRLLQSTINERRGVCQDYAHLMLAILRNNKIPARYVSGYLNPGENAVGASAVHAWVEVLVPGAGWIGFDPTNNLLEDHHYIKIAHGVDINDCTTLKGVIKGRGTNQTNYHVLVEEQNKESNQ</sequence>
<dbReference type="SUPFAM" id="SSF54001">
    <property type="entry name" value="Cysteine proteinases"/>
    <property type="match status" value="1"/>
</dbReference>
<accession>A0A6I6JTX1</accession>
<evidence type="ECO:0000313" key="2">
    <source>
        <dbReference type="EMBL" id="QGY43033.1"/>
    </source>
</evidence>
<dbReference type="AlphaFoldDB" id="A0A6I6JTX1"/>
<dbReference type="InterPro" id="IPR002931">
    <property type="entry name" value="Transglutaminase-like"/>
</dbReference>
<name>A0A6I6JTX1_9BACT</name>
<dbReference type="Proteomes" id="UP000428260">
    <property type="component" value="Chromosome"/>
</dbReference>
<dbReference type="InterPro" id="IPR038765">
    <property type="entry name" value="Papain-like_cys_pep_sf"/>
</dbReference>
<dbReference type="SMART" id="SM00460">
    <property type="entry name" value="TGc"/>
    <property type="match status" value="1"/>
</dbReference>
<dbReference type="Gene3D" id="3.10.620.30">
    <property type="match status" value="1"/>
</dbReference>